<evidence type="ECO:0000313" key="3">
    <source>
        <dbReference type="Proteomes" id="UP000279562"/>
    </source>
</evidence>
<dbReference type="PANTHER" id="PTHR43355">
    <property type="entry name" value="FLAVIN REDUCTASE (NADPH)"/>
    <property type="match status" value="1"/>
</dbReference>
<organism evidence="2 3">
    <name type="scientific">Prevotella heparinolytica</name>
    <dbReference type="NCBI Taxonomy" id="28113"/>
    <lineage>
        <taxon>Bacteria</taxon>
        <taxon>Pseudomonadati</taxon>
        <taxon>Bacteroidota</taxon>
        <taxon>Bacteroidia</taxon>
        <taxon>Bacteroidales</taxon>
        <taxon>Bacteroidaceae</taxon>
        <taxon>Bacteroides</taxon>
    </lineage>
</organism>
<name>A0A3P2A0F1_9BACE</name>
<sequence length="220" mass="24052">MAKNVVLIGATGFVGNAILNELVSRGHKVTAIVRNMDSVKVKNDLIEYVVADATNPAELAALAKGKDAVISAYNPGWANPRQYEETLENYPKIVEGAKQAGVRRLLIVGGAGTLFVKPGVRLVDTGTLPESWLPGVKSLGEFYLNTLMKEQDIDWIFFSPAGNLGNLQPGTRTGKYRLGKDDLLVDEKGESFISVEDYAVAMVDELEQENHHKERFTAAY</sequence>
<evidence type="ECO:0000259" key="1">
    <source>
        <dbReference type="Pfam" id="PF13460"/>
    </source>
</evidence>
<dbReference type="InterPro" id="IPR036291">
    <property type="entry name" value="NAD(P)-bd_dom_sf"/>
</dbReference>
<dbReference type="Proteomes" id="UP000279562">
    <property type="component" value="Unassembled WGS sequence"/>
</dbReference>
<dbReference type="Pfam" id="PF13460">
    <property type="entry name" value="NAD_binding_10"/>
    <property type="match status" value="1"/>
</dbReference>
<dbReference type="GO" id="GO:0016646">
    <property type="term" value="F:oxidoreductase activity, acting on the CH-NH group of donors, NAD or NADP as acceptor"/>
    <property type="evidence" value="ECO:0007669"/>
    <property type="project" value="TreeGrafter"/>
</dbReference>
<dbReference type="InterPro" id="IPR016040">
    <property type="entry name" value="NAD(P)-bd_dom"/>
</dbReference>
<dbReference type="EMBL" id="RQYF01000118">
    <property type="protein sequence ID" value="RRD87083.1"/>
    <property type="molecule type" value="Genomic_DNA"/>
</dbReference>
<protein>
    <submittedName>
        <fullName evidence="2">NAD-dependent epimerase/dehydratase family protein</fullName>
    </submittedName>
</protein>
<keyword evidence="3" id="KW-1185">Reference proteome</keyword>
<dbReference type="Gene3D" id="3.40.50.720">
    <property type="entry name" value="NAD(P)-binding Rossmann-like Domain"/>
    <property type="match status" value="1"/>
</dbReference>
<dbReference type="SUPFAM" id="SSF51735">
    <property type="entry name" value="NAD(P)-binding Rossmann-fold domains"/>
    <property type="match status" value="1"/>
</dbReference>
<proteinExistence type="predicted"/>
<feature type="domain" description="NAD(P)-binding" evidence="1">
    <location>
        <begin position="9"/>
        <end position="207"/>
    </location>
</feature>
<dbReference type="RefSeq" id="WP_125240153.1">
    <property type="nucleotide sequence ID" value="NZ_RQYF01000118.1"/>
</dbReference>
<evidence type="ECO:0000313" key="2">
    <source>
        <dbReference type="EMBL" id="RRD87083.1"/>
    </source>
</evidence>
<accession>A0A3P2A0F1</accession>
<dbReference type="CDD" id="cd05244">
    <property type="entry name" value="BVR-B_like_SDR_a"/>
    <property type="match status" value="1"/>
</dbReference>
<dbReference type="PANTHER" id="PTHR43355:SF2">
    <property type="entry name" value="FLAVIN REDUCTASE (NADPH)"/>
    <property type="match status" value="1"/>
</dbReference>
<comment type="caution">
    <text evidence="2">The sequence shown here is derived from an EMBL/GenBank/DDBJ whole genome shotgun (WGS) entry which is preliminary data.</text>
</comment>
<reference evidence="2 3" key="1">
    <citation type="submission" date="2018-11" db="EMBL/GenBank/DDBJ databases">
        <title>Genomes From Bacteria Associated with the Canine Oral Cavity: a Test Case for Automated Genome-Based Taxonomic Assignment.</title>
        <authorList>
            <person name="Coil D.A."/>
            <person name="Jospin G."/>
            <person name="Darling A.E."/>
            <person name="Wallis C."/>
            <person name="Davis I.J."/>
            <person name="Harris S."/>
            <person name="Eisen J.A."/>
            <person name="Holcombe L.J."/>
            <person name="O'Flynn C."/>
        </authorList>
    </citation>
    <scope>NUCLEOTIDE SEQUENCE [LARGE SCALE GENOMIC DNA]</scope>
    <source>
        <strain evidence="2 3">OH1047_COT-310</strain>
    </source>
</reference>
<dbReference type="InterPro" id="IPR051606">
    <property type="entry name" value="Polyketide_Oxido-like"/>
</dbReference>
<dbReference type="AlphaFoldDB" id="A0A3P2A0F1"/>
<gene>
    <name evidence="2" type="ORF">EII33_13590</name>
</gene>